<feature type="compositionally biased region" description="Basic and acidic residues" evidence="5">
    <location>
        <begin position="119"/>
        <end position="134"/>
    </location>
</feature>
<feature type="compositionally biased region" description="Basic residues" evidence="5">
    <location>
        <begin position="161"/>
        <end position="173"/>
    </location>
</feature>
<comment type="subcellular location">
    <subcellularLocation>
        <location evidence="1">Nucleus</location>
    </subcellularLocation>
</comment>
<dbReference type="InterPro" id="IPR014710">
    <property type="entry name" value="RmlC-like_jellyroll"/>
</dbReference>
<evidence type="ECO:0000256" key="5">
    <source>
        <dbReference type="SAM" id="MobiDB-lite"/>
    </source>
</evidence>
<dbReference type="InterPro" id="IPR025974">
    <property type="entry name" value="Mif2/CENP-C_cupin"/>
</dbReference>
<sequence>MSKAVVNDRGSIQYFIPLNCRDKPQLTCYRNANDRSSSPTRNPSAGKVTVNRVGENEVTIKDMTKDSILMAGMMPSGPHGEEEDHSRASSGQKRRRPTKGAVQANLNAPSKKRRPSRKSLHEDTPEEVRDKSVEEEKEEDEEDVAPRKKQRTTRPAASKARPAKPKQLNKRKAPAVTRDITVSVPATSKSKPKAGPKTETKGRPRRRHKNAGAGGDAEEADAGETSFAALQRGPPMPKSRGLVSMCGDLDDKITKTRFGRHSYRPIEYWRGEQVVWEDEEQVDMFAKDRFVMPSIKEVVRVPMKEVHSRTSAAKGKARPKQMKPMVGEDYEEWKINPGTIEGEIVIWKAEYEEHPPVDDETVQVADECIAVSAKVVQGPEICGATFWFAKTLTMPFMGAGVIDLPPGGEKRPKNSRKMHMPGILLSCLRDISRAVRRYADEQRGMISTFLKPFNLHQTHRGRDYPRALLLRLHLFLSLTYRRVKGNYLAFNVPDLTTMMAECCDDPFLHSRLHCHADNLPAQAVKQLWELSSPHRTKRRALKAAAGQIEQDDL</sequence>
<keyword evidence="3" id="KW-0238">DNA-binding</keyword>
<evidence type="ECO:0000313" key="7">
    <source>
        <dbReference type="EMBL" id="RFU77544.1"/>
    </source>
</evidence>
<dbReference type="STRING" id="490622.A0A395NNP3"/>
<dbReference type="Pfam" id="PF11699">
    <property type="entry name" value="CENP-C_C"/>
    <property type="match status" value="1"/>
</dbReference>
<dbReference type="GO" id="GO:0019237">
    <property type="term" value="F:centromeric DNA binding"/>
    <property type="evidence" value="ECO:0007669"/>
    <property type="project" value="InterPro"/>
</dbReference>
<dbReference type="PANTHER" id="PTHR16684:SF11">
    <property type="entry name" value="CENTROMERE PROTEIN C"/>
    <property type="match status" value="1"/>
</dbReference>
<keyword evidence="4" id="KW-0539">Nucleus</keyword>
<dbReference type="AlphaFoldDB" id="A0A395NNP3"/>
<reference evidence="7 8" key="1">
    <citation type="journal article" date="2018" name="PLoS Pathog.">
        <title>Evolution of structural diversity of trichothecenes, a family of toxins produced by plant pathogenic and entomopathogenic fungi.</title>
        <authorList>
            <person name="Proctor R.H."/>
            <person name="McCormick S.P."/>
            <person name="Kim H.S."/>
            <person name="Cardoza R.E."/>
            <person name="Stanley A.M."/>
            <person name="Lindo L."/>
            <person name="Kelly A."/>
            <person name="Brown D.W."/>
            <person name="Lee T."/>
            <person name="Vaughan M.M."/>
            <person name="Alexander N.J."/>
            <person name="Busman M."/>
            <person name="Gutierrez S."/>
        </authorList>
    </citation>
    <scope>NUCLEOTIDE SEQUENCE [LARGE SCALE GENOMIC DNA]</scope>
    <source>
        <strain evidence="7 8">IBT 40837</strain>
    </source>
</reference>
<proteinExistence type="inferred from homology"/>
<evidence type="ECO:0000256" key="3">
    <source>
        <dbReference type="ARBA" id="ARBA00023125"/>
    </source>
</evidence>
<dbReference type="GO" id="GO:0005634">
    <property type="term" value="C:nucleus"/>
    <property type="evidence" value="ECO:0007669"/>
    <property type="project" value="UniProtKB-SubCell"/>
</dbReference>
<dbReference type="GO" id="GO:0051315">
    <property type="term" value="P:attachment of mitotic spindle microtubules to kinetochore"/>
    <property type="evidence" value="ECO:0007669"/>
    <property type="project" value="TreeGrafter"/>
</dbReference>
<evidence type="ECO:0000256" key="1">
    <source>
        <dbReference type="ARBA" id="ARBA00004123"/>
    </source>
</evidence>
<dbReference type="GO" id="GO:0051455">
    <property type="term" value="P:spindle attachment to meiosis I kinetochore"/>
    <property type="evidence" value="ECO:0007669"/>
    <property type="project" value="TreeGrafter"/>
</dbReference>
<dbReference type="Proteomes" id="UP000266272">
    <property type="component" value="Unassembled WGS sequence"/>
</dbReference>
<dbReference type="EMBL" id="PXOA01000277">
    <property type="protein sequence ID" value="RFU77544.1"/>
    <property type="molecule type" value="Genomic_DNA"/>
</dbReference>
<comment type="similarity">
    <text evidence="2">Belongs to the CENP-C/MIF2 family.</text>
</comment>
<evidence type="ECO:0000259" key="6">
    <source>
        <dbReference type="Pfam" id="PF11699"/>
    </source>
</evidence>
<dbReference type="OrthoDB" id="1939643at2759"/>
<dbReference type="Gene3D" id="2.60.120.10">
    <property type="entry name" value="Jelly Rolls"/>
    <property type="match status" value="1"/>
</dbReference>
<dbReference type="InterPro" id="IPR028386">
    <property type="entry name" value="CENP-C/Mif2/cnp3"/>
</dbReference>
<evidence type="ECO:0000313" key="8">
    <source>
        <dbReference type="Proteomes" id="UP000266272"/>
    </source>
</evidence>
<keyword evidence="8" id="KW-1185">Reference proteome</keyword>
<organism evidence="7 8">
    <name type="scientific">Trichoderma arundinaceum</name>
    <dbReference type="NCBI Taxonomy" id="490622"/>
    <lineage>
        <taxon>Eukaryota</taxon>
        <taxon>Fungi</taxon>
        <taxon>Dikarya</taxon>
        <taxon>Ascomycota</taxon>
        <taxon>Pezizomycotina</taxon>
        <taxon>Sordariomycetes</taxon>
        <taxon>Hypocreomycetidae</taxon>
        <taxon>Hypocreales</taxon>
        <taxon>Hypocreaceae</taxon>
        <taxon>Trichoderma</taxon>
    </lineage>
</organism>
<comment type="caution">
    <text evidence="7">The sequence shown here is derived from an EMBL/GenBank/DDBJ whole genome shotgun (WGS) entry which is preliminary data.</text>
</comment>
<evidence type="ECO:0000256" key="4">
    <source>
        <dbReference type="ARBA" id="ARBA00023242"/>
    </source>
</evidence>
<dbReference type="PANTHER" id="PTHR16684">
    <property type="entry name" value="CENTROMERE PROTEIN C"/>
    <property type="match status" value="1"/>
</dbReference>
<name>A0A395NNP3_TRIAR</name>
<protein>
    <submittedName>
        <fullName evidence="7">Cupin</fullName>
    </submittedName>
</protein>
<dbReference type="GO" id="GO:0000776">
    <property type="term" value="C:kinetochore"/>
    <property type="evidence" value="ECO:0007669"/>
    <property type="project" value="InterPro"/>
</dbReference>
<gene>
    <name evidence="7" type="ORF">TARUN_4694</name>
</gene>
<accession>A0A395NNP3</accession>
<feature type="domain" description="Mif2/CENP-C cupin" evidence="6">
    <location>
        <begin position="386"/>
        <end position="420"/>
    </location>
</feature>
<feature type="region of interest" description="Disordered" evidence="5">
    <location>
        <begin position="63"/>
        <end position="222"/>
    </location>
</feature>
<evidence type="ECO:0000256" key="2">
    <source>
        <dbReference type="ARBA" id="ARBA00010291"/>
    </source>
</evidence>
<dbReference type="GO" id="GO:0051382">
    <property type="term" value="P:kinetochore assembly"/>
    <property type="evidence" value="ECO:0007669"/>
    <property type="project" value="InterPro"/>
</dbReference>